<keyword evidence="2" id="KW-0238">DNA-binding</keyword>
<evidence type="ECO:0000313" key="6">
    <source>
        <dbReference type="Proteomes" id="UP000195781"/>
    </source>
</evidence>
<protein>
    <submittedName>
        <fullName evidence="5">GntR family transcriptional regulator</fullName>
    </submittedName>
</protein>
<dbReference type="Proteomes" id="UP000195781">
    <property type="component" value="Unassembled WGS sequence"/>
</dbReference>
<comment type="caution">
    <text evidence="5">The sequence shown here is derived from an EMBL/GenBank/DDBJ whole genome shotgun (WGS) entry which is preliminary data.</text>
</comment>
<evidence type="ECO:0000313" key="5">
    <source>
        <dbReference type="EMBL" id="OUN89936.1"/>
    </source>
</evidence>
<dbReference type="GO" id="GO:0003677">
    <property type="term" value="F:DNA binding"/>
    <property type="evidence" value="ECO:0007669"/>
    <property type="project" value="UniProtKB-KW"/>
</dbReference>
<dbReference type="AlphaFoldDB" id="A0A1Y3XWK0"/>
<dbReference type="InterPro" id="IPR011711">
    <property type="entry name" value="GntR_C"/>
</dbReference>
<dbReference type="InterPro" id="IPR036388">
    <property type="entry name" value="WH-like_DNA-bd_sf"/>
</dbReference>
<keyword evidence="6" id="KW-1185">Reference proteome</keyword>
<gene>
    <name evidence="5" type="ORF">B5G02_00850</name>
</gene>
<dbReference type="InterPro" id="IPR000524">
    <property type="entry name" value="Tscrpt_reg_HTH_GntR"/>
</dbReference>
<dbReference type="SMART" id="SM00895">
    <property type="entry name" value="FCD"/>
    <property type="match status" value="1"/>
</dbReference>
<dbReference type="InterPro" id="IPR036390">
    <property type="entry name" value="WH_DNA-bd_sf"/>
</dbReference>
<name>A0A1Y3XWK0_9ACTN</name>
<dbReference type="Pfam" id="PF00392">
    <property type="entry name" value="GntR"/>
    <property type="match status" value="1"/>
</dbReference>
<dbReference type="RefSeq" id="WP_019239256.1">
    <property type="nucleotide sequence ID" value="NZ_CABKRW010000070.1"/>
</dbReference>
<proteinExistence type="predicted"/>
<dbReference type="SUPFAM" id="SSF48008">
    <property type="entry name" value="GntR ligand-binding domain-like"/>
    <property type="match status" value="1"/>
</dbReference>
<dbReference type="Gene3D" id="1.10.10.10">
    <property type="entry name" value="Winged helix-like DNA-binding domain superfamily/Winged helix DNA-binding domain"/>
    <property type="match status" value="1"/>
</dbReference>
<evidence type="ECO:0000256" key="3">
    <source>
        <dbReference type="ARBA" id="ARBA00023163"/>
    </source>
</evidence>
<dbReference type="GO" id="GO:0003700">
    <property type="term" value="F:DNA-binding transcription factor activity"/>
    <property type="evidence" value="ECO:0007669"/>
    <property type="project" value="InterPro"/>
</dbReference>
<dbReference type="OrthoDB" id="8680240at2"/>
<evidence type="ECO:0000259" key="4">
    <source>
        <dbReference type="PROSITE" id="PS50949"/>
    </source>
</evidence>
<dbReference type="PANTHER" id="PTHR43537">
    <property type="entry name" value="TRANSCRIPTIONAL REGULATOR, GNTR FAMILY"/>
    <property type="match status" value="1"/>
</dbReference>
<dbReference type="InterPro" id="IPR008920">
    <property type="entry name" value="TF_FadR/GntR_C"/>
</dbReference>
<evidence type="ECO:0000256" key="1">
    <source>
        <dbReference type="ARBA" id="ARBA00023015"/>
    </source>
</evidence>
<keyword evidence="1" id="KW-0805">Transcription regulation</keyword>
<dbReference type="Pfam" id="PF07729">
    <property type="entry name" value="FCD"/>
    <property type="match status" value="1"/>
</dbReference>
<reference evidence="6" key="1">
    <citation type="submission" date="2017-04" db="EMBL/GenBank/DDBJ databases">
        <title>Function of individual gut microbiota members based on whole genome sequencing of pure cultures obtained from chicken caecum.</title>
        <authorList>
            <person name="Medvecky M."/>
            <person name="Cejkova D."/>
            <person name="Polansky O."/>
            <person name="Karasova D."/>
            <person name="Kubasova T."/>
            <person name="Cizek A."/>
            <person name="Rychlik I."/>
        </authorList>
    </citation>
    <scope>NUCLEOTIDE SEQUENCE [LARGE SCALE GENOMIC DNA]</scope>
    <source>
        <strain evidence="6">An5</strain>
    </source>
</reference>
<organism evidence="5 6">
    <name type="scientific">[Collinsella] massiliensis</name>
    <dbReference type="NCBI Taxonomy" id="1232426"/>
    <lineage>
        <taxon>Bacteria</taxon>
        <taxon>Bacillati</taxon>
        <taxon>Actinomycetota</taxon>
        <taxon>Coriobacteriia</taxon>
        <taxon>Coriobacteriales</taxon>
        <taxon>Coriobacteriaceae</taxon>
        <taxon>Enorma</taxon>
    </lineage>
</organism>
<keyword evidence="3" id="KW-0804">Transcription</keyword>
<dbReference type="PROSITE" id="PS50949">
    <property type="entry name" value="HTH_GNTR"/>
    <property type="match status" value="1"/>
</dbReference>
<dbReference type="CDD" id="cd07377">
    <property type="entry name" value="WHTH_GntR"/>
    <property type="match status" value="1"/>
</dbReference>
<accession>A0A1Y3XWK0</accession>
<dbReference type="PANTHER" id="PTHR43537:SF5">
    <property type="entry name" value="UXU OPERON TRANSCRIPTIONAL REGULATOR"/>
    <property type="match status" value="1"/>
</dbReference>
<feature type="domain" description="HTH gntR-type" evidence="4">
    <location>
        <begin position="12"/>
        <end position="79"/>
    </location>
</feature>
<dbReference type="SMART" id="SM00345">
    <property type="entry name" value="HTH_GNTR"/>
    <property type="match status" value="1"/>
</dbReference>
<sequence length="230" mass="26624">MAETTTEQAGYPSLSYVAYYTLRRDIIYCDLTPGQKLSVRDLEEQFGLGRTPVREALVRLSELGLVYTIPQSGTYVSRIDLQRAEDARFMREHLESSVIMECCARLTDEGRDSLEHVIDLQEQAVASGDARAFFEHDNDFHELIFKIAGRHTVWSTLEAHNTHLQRFRWLRTQVKGLEWDTIMNQHHQMLKAITSHDPEEANFLSIAHAHLMFSEYLAVTDAFPDYFDRL</sequence>
<dbReference type="Gene3D" id="1.20.120.530">
    <property type="entry name" value="GntR ligand-binding domain-like"/>
    <property type="match status" value="1"/>
</dbReference>
<dbReference type="EMBL" id="NFIE01000001">
    <property type="protein sequence ID" value="OUN89936.1"/>
    <property type="molecule type" value="Genomic_DNA"/>
</dbReference>
<evidence type="ECO:0000256" key="2">
    <source>
        <dbReference type="ARBA" id="ARBA00023125"/>
    </source>
</evidence>
<dbReference type="SUPFAM" id="SSF46785">
    <property type="entry name" value="Winged helix' DNA-binding domain"/>
    <property type="match status" value="1"/>
</dbReference>